<proteinExistence type="predicted"/>
<evidence type="ECO:0000313" key="1">
    <source>
        <dbReference type="EMBL" id="GAA2665093.1"/>
    </source>
</evidence>
<reference evidence="2" key="1">
    <citation type="journal article" date="2019" name="Int. J. Syst. Evol. Microbiol.">
        <title>The Global Catalogue of Microorganisms (GCM) 10K type strain sequencing project: providing services to taxonomists for standard genome sequencing and annotation.</title>
        <authorList>
            <consortium name="The Broad Institute Genomics Platform"/>
            <consortium name="The Broad Institute Genome Sequencing Center for Infectious Disease"/>
            <person name="Wu L."/>
            <person name="Ma J."/>
        </authorList>
    </citation>
    <scope>NUCLEOTIDE SEQUENCE [LARGE SCALE GENOMIC DNA]</scope>
    <source>
        <strain evidence="2">JCM 6835</strain>
    </source>
</reference>
<gene>
    <name evidence="1" type="ORF">GCM10010412_041090</name>
</gene>
<sequence>MGIIISVRSTFGHQFTPKGDGLQECDWCGGTWRIEAEPDQEGSEYLVGHYETWNGDDPSSCPGTSRMHGEAPCQVGRDGNRCEAAQEGPCQHTQHGCNCLYCTG</sequence>
<dbReference type="Proteomes" id="UP001501666">
    <property type="component" value="Unassembled WGS sequence"/>
</dbReference>
<keyword evidence="2" id="KW-1185">Reference proteome</keyword>
<comment type="caution">
    <text evidence="1">The sequence shown here is derived from an EMBL/GenBank/DDBJ whole genome shotgun (WGS) entry which is preliminary data.</text>
</comment>
<accession>A0ABP6EHQ7</accession>
<dbReference type="EMBL" id="BAAATE010000010">
    <property type="protein sequence ID" value="GAA2665093.1"/>
    <property type="molecule type" value="Genomic_DNA"/>
</dbReference>
<name>A0ABP6EHQ7_9ACTN</name>
<organism evidence="1 2">
    <name type="scientific">Nonomuraea recticatena</name>
    <dbReference type="NCBI Taxonomy" id="46178"/>
    <lineage>
        <taxon>Bacteria</taxon>
        <taxon>Bacillati</taxon>
        <taxon>Actinomycetota</taxon>
        <taxon>Actinomycetes</taxon>
        <taxon>Streptosporangiales</taxon>
        <taxon>Streptosporangiaceae</taxon>
        <taxon>Nonomuraea</taxon>
    </lineage>
</organism>
<protein>
    <submittedName>
        <fullName evidence="1">Uncharacterized protein</fullName>
    </submittedName>
</protein>
<evidence type="ECO:0000313" key="2">
    <source>
        <dbReference type="Proteomes" id="UP001501666"/>
    </source>
</evidence>